<proteinExistence type="predicted"/>
<accession>A0A0A5G2H1</accession>
<evidence type="ECO:0000256" key="1">
    <source>
        <dbReference type="SAM" id="Phobius"/>
    </source>
</evidence>
<reference evidence="2 3" key="1">
    <citation type="submission" date="2013-08" db="EMBL/GenBank/DDBJ databases">
        <authorList>
            <person name="Huang J."/>
            <person name="Wang G."/>
        </authorList>
    </citation>
    <scope>NUCLEOTIDE SEQUENCE [LARGE SCALE GENOMIC DNA]</scope>
    <source>
        <strain evidence="2 3">JSM 072002</strain>
    </source>
</reference>
<dbReference type="Proteomes" id="UP000030401">
    <property type="component" value="Unassembled WGS sequence"/>
</dbReference>
<dbReference type="AlphaFoldDB" id="A0A0A5G2H1"/>
<organism evidence="2 3">
    <name type="scientific">Pontibacillus litoralis JSM 072002</name>
    <dbReference type="NCBI Taxonomy" id="1385512"/>
    <lineage>
        <taxon>Bacteria</taxon>
        <taxon>Bacillati</taxon>
        <taxon>Bacillota</taxon>
        <taxon>Bacilli</taxon>
        <taxon>Bacillales</taxon>
        <taxon>Bacillaceae</taxon>
        <taxon>Pontibacillus</taxon>
    </lineage>
</organism>
<evidence type="ECO:0008006" key="4">
    <source>
        <dbReference type="Google" id="ProtNLM"/>
    </source>
</evidence>
<dbReference type="PIRSF" id="PIRSF016789">
    <property type="entry name" value="DUF454"/>
    <property type="match status" value="1"/>
</dbReference>
<keyword evidence="1" id="KW-0472">Membrane</keyword>
<keyword evidence="1" id="KW-0812">Transmembrane</keyword>
<name>A0A0A5G2H1_9BACI</name>
<gene>
    <name evidence="2" type="ORF">N784_05735</name>
</gene>
<dbReference type="PANTHER" id="PTHR35813">
    <property type="entry name" value="INNER MEMBRANE PROTEIN YBAN"/>
    <property type="match status" value="1"/>
</dbReference>
<feature type="transmembrane region" description="Helical" evidence="1">
    <location>
        <begin position="99"/>
        <end position="117"/>
    </location>
</feature>
<evidence type="ECO:0000313" key="3">
    <source>
        <dbReference type="Proteomes" id="UP000030401"/>
    </source>
</evidence>
<sequence>MLKKYILLTIGFGSLSAGFAGVYVPLLPTTPFVLLSLFCFSKSSDKFHTWLVSTNIYKKYVQEFQRTRSVPMRSKINIIIFLYLSVGISIYFIENMYIQLGLVAMLILQTLVFFLFVPTRKLDKKKKVGI</sequence>
<dbReference type="EMBL" id="AVPG01000015">
    <property type="protein sequence ID" value="KGX86239.1"/>
    <property type="molecule type" value="Genomic_DNA"/>
</dbReference>
<feature type="transmembrane region" description="Helical" evidence="1">
    <location>
        <begin position="20"/>
        <end position="40"/>
    </location>
</feature>
<evidence type="ECO:0000313" key="2">
    <source>
        <dbReference type="EMBL" id="KGX86239.1"/>
    </source>
</evidence>
<dbReference type="eggNOG" id="COG2832">
    <property type="taxonomic scope" value="Bacteria"/>
</dbReference>
<dbReference type="PANTHER" id="PTHR35813:SF1">
    <property type="entry name" value="INNER MEMBRANE PROTEIN YBAN"/>
    <property type="match status" value="1"/>
</dbReference>
<dbReference type="GO" id="GO:0005886">
    <property type="term" value="C:plasma membrane"/>
    <property type="evidence" value="ECO:0007669"/>
    <property type="project" value="TreeGrafter"/>
</dbReference>
<dbReference type="OrthoDB" id="345900at2"/>
<comment type="caution">
    <text evidence="2">The sequence shown here is derived from an EMBL/GenBank/DDBJ whole genome shotgun (WGS) entry which is preliminary data.</text>
</comment>
<dbReference type="InterPro" id="IPR007401">
    <property type="entry name" value="DUF454"/>
</dbReference>
<dbReference type="RefSeq" id="WP_036834728.1">
    <property type="nucleotide sequence ID" value="NZ_AVPG01000015.1"/>
</dbReference>
<feature type="transmembrane region" description="Helical" evidence="1">
    <location>
        <begin position="76"/>
        <end position="93"/>
    </location>
</feature>
<keyword evidence="3" id="KW-1185">Reference proteome</keyword>
<dbReference type="STRING" id="1385512.N784_05735"/>
<dbReference type="Pfam" id="PF04304">
    <property type="entry name" value="DUF454"/>
    <property type="match status" value="1"/>
</dbReference>
<keyword evidence="1" id="KW-1133">Transmembrane helix</keyword>
<protein>
    <recommendedName>
        <fullName evidence="4">DUF454 domain-containing protein</fullName>
    </recommendedName>
</protein>